<keyword evidence="5" id="KW-0418">Kinase</keyword>
<proteinExistence type="predicted"/>
<feature type="region of interest" description="Disordered" evidence="1">
    <location>
        <begin position="909"/>
        <end position="939"/>
    </location>
</feature>
<dbReference type="EMBL" id="CAMXCT030006702">
    <property type="protein sequence ID" value="CAL4805903.1"/>
    <property type="molecule type" value="Genomic_DNA"/>
</dbReference>
<feature type="compositionally biased region" description="Gly residues" evidence="1">
    <location>
        <begin position="1440"/>
        <end position="1454"/>
    </location>
</feature>
<feature type="compositionally biased region" description="Basic and acidic residues" evidence="1">
    <location>
        <begin position="1"/>
        <end position="17"/>
    </location>
</feature>
<name>A0A9P1M124_9DINO</name>
<evidence type="ECO:0000256" key="1">
    <source>
        <dbReference type="SAM" id="MobiDB-lite"/>
    </source>
</evidence>
<evidence type="ECO:0000256" key="2">
    <source>
        <dbReference type="SAM" id="Phobius"/>
    </source>
</evidence>
<dbReference type="Proteomes" id="UP001152797">
    <property type="component" value="Unassembled WGS sequence"/>
</dbReference>
<evidence type="ECO:0000313" key="5">
    <source>
        <dbReference type="EMBL" id="CAL4805903.1"/>
    </source>
</evidence>
<feature type="compositionally biased region" description="Basic and acidic residues" evidence="1">
    <location>
        <begin position="1463"/>
        <end position="1477"/>
    </location>
</feature>
<organism evidence="3">
    <name type="scientific">Cladocopium goreaui</name>
    <dbReference type="NCBI Taxonomy" id="2562237"/>
    <lineage>
        <taxon>Eukaryota</taxon>
        <taxon>Sar</taxon>
        <taxon>Alveolata</taxon>
        <taxon>Dinophyceae</taxon>
        <taxon>Suessiales</taxon>
        <taxon>Symbiodiniaceae</taxon>
        <taxon>Cladocopium</taxon>
    </lineage>
</organism>
<dbReference type="EMBL" id="CAMXCT020006702">
    <property type="protein sequence ID" value="CAL1171966.1"/>
    <property type="molecule type" value="Genomic_DNA"/>
</dbReference>
<evidence type="ECO:0000313" key="3">
    <source>
        <dbReference type="EMBL" id="CAI4018591.1"/>
    </source>
</evidence>
<feature type="transmembrane region" description="Helical" evidence="2">
    <location>
        <begin position="452"/>
        <end position="472"/>
    </location>
</feature>
<keyword evidence="5" id="KW-0675">Receptor</keyword>
<feature type="transmembrane region" description="Helical" evidence="2">
    <location>
        <begin position="527"/>
        <end position="553"/>
    </location>
</feature>
<dbReference type="GO" id="GO:0016301">
    <property type="term" value="F:kinase activity"/>
    <property type="evidence" value="ECO:0007669"/>
    <property type="project" value="UniProtKB-KW"/>
</dbReference>
<keyword evidence="5" id="KW-0808">Transferase</keyword>
<reference evidence="3" key="1">
    <citation type="submission" date="2022-10" db="EMBL/GenBank/DDBJ databases">
        <authorList>
            <person name="Chen Y."/>
            <person name="Dougan E. K."/>
            <person name="Chan C."/>
            <person name="Rhodes N."/>
            <person name="Thang M."/>
        </authorList>
    </citation>
    <scope>NUCLEOTIDE SEQUENCE</scope>
</reference>
<feature type="region of interest" description="Disordered" evidence="1">
    <location>
        <begin position="1222"/>
        <end position="1252"/>
    </location>
</feature>
<feature type="transmembrane region" description="Helical" evidence="2">
    <location>
        <begin position="420"/>
        <end position="440"/>
    </location>
</feature>
<keyword evidence="2" id="KW-0812">Transmembrane</keyword>
<feature type="region of interest" description="Disordered" evidence="1">
    <location>
        <begin position="1032"/>
        <end position="1079"/>
    </location>
</feature>
<protein>
    <submittedName>
        <fullName evidence="5">Tyrosine-protein kinase ephrin type A/B receptor-like domain-containing protein</fullName>
    </submittedName>
</protein>
<feature type="region of interest" description="Disordered" evidence="1">
    <location>
        <begin position="1440"/>
        <end position="1477"/>
    </location>
</feature>
<feature type="region of interest" description="Disordered" evidence="1">
    <location>
        <begin position="1"/>
        <end position="71"/>
    </location>
</feature>
<feature type="compositionally biased region" description="Basic and acidic residues" evidence="1">
    <location>
        <begin position="48"/>
        <end position="63"/>
    </location>
</feature>
<evidence type="ECO:0000313" key="6">
    <source>
        <dbReference type="Proteomes" id="UP001152797"/>
    </source>
</evidence>
<feature type="region of interest" description="Disordered" evidence="1">
    <location>
        <begin position="203"/>
        <end position="229"/>
    </location>
</feature>
<evidence type="ECO:0000313" key="4">
    <source>
        <dbReference type="EMBL" id="CAL1171966.1"/>
    </source>
</evidence>
<reference evidence="4" key="2">
    <citation type="submission" date="2024-04" db="EMBL/GenBank/DDBJ databases">
        <authorList>
            <person name="Chen Y."/>
            <person name="Shah S."/>
            <person name="Dougan E. K."/>
            <person name="Thang M."/>
            <person name="Chan C."/>
        </authorList>
    </citation>
    <scope>NUCLEOTIDE SEQUENCE [LARGE SCALE GENOMIC DNA]</scope>
</reference>
<feature type="compositionally biased region" description="Basic and acidic residues" evidence="1">
    <location>
        <begin position="1222"/>
        <end position="1237"/>
    </location>
</feature>
<keyword evidence="2" id="KW-0472">Membrane</keyword>
<sequence>MKKKNGLEKSPQKKGLEKPSNQRGLEKSSGRKGLEKPMKKPGCNDGDGLEKPGTIKDKVKATAEEAEGDADQGAAILHGSLSKLDKSKLWAKHQASLRGNKALEKAHAQLGKKEKGIAACKWLLEKEGKQFLQASRRVSVGEVVTKTDNWETELQMLTRYSPEELEMHLQSGKVIWTECPYTSGTFEYKDTQNWHKAINTARQKEWQSGVEFEPEDEEEEDKDEPDPHEKLAKACRTARNMVSATMSDLEEALEKAGSKLTKAGKTTANDLSKELGKALQKIKTLLTGKSKLQDDPVKGQLMEVAQVVKTAKDETKTAGFGGCLLLLQSQVILEKVPQGAAGALEKASWDQGPWKMPLATESAQLVLEKDSWPALFKEDSNGLSPMLFKTLCCHETMAIPGSVLVANDLRRMSYRCCVPLLLGANVNCAALTDCLMSVMFVQKATARQTWGVSVGLAIMWFQTVAIIAMMTVDSQLRTANTIGHYMQASFAIMSTVALQSMTCYVHPNGSYSLVKYSSITCGEGEQATMMAAGVSLLIVFVVGFLAIVTYATVALPSWSSDRMFHHRVQSFNFLTFRFRLDKWWFGIPLLLRGPLMSLVVTCATNFPAAQVCLNSLILTIYIVIQPMSRGGPRHEAKPLVDVGLVFKCLEKHKDILADLGAYEHMCSSSGPNAKALHATRKLWTGLLDLEPSGLIHSQPLRQALLSLLAENPDINLGKHTGLVWANLKVERLNCLLAHVRKLGRGSKALMSVAAKLTRDQCHELLVGLKKFKMPNKTELALVPVTAAEVELGKAPSAKSKAATSELGKASLQEKAHVLGKAPASAKAKLGKAKPSKDAGKLGKVGKEALGKGKRKLAPRISDVSLDSAGFPGMFSSPSKKARSASSSQVMCLRRAGSRLHAAMGYGLEKPKAKPAKKPAACLGKGKSKPGKAMADEPKEREPWVDLKQTVTQNMSIHYLAIIGKIRCALEKDNLTKAEALAMRNERRKGMQWSALEKADPTDPTVLAKHLEALEKAKARCQERMADAVTKKLEQLSTSDEPRAGGAKHRGKSGQPRKAVPTPDLEKSQGSTTHGSATKGLEKPVVVVDWHNTLEKDDVVSQDNLAGLEKLQEHCRVILLSAVDTAFRKRQVLVDMDAMIPDHIHQQGLGKETCWKKCGEGGKADLAWQWDAVAISDDNWHICQECEAWGIDAYQVSQKKAAKGAFPTFWKAVVIGLEKPSMRGLEKSSGRKGLEKPMKKPGCNDGDGLEKPGTIKDKVKATAEEAEGDADQGAAILHGSLSKLDKSKLWAKHQASLRGNKALEKAHAQLGKKEKGIAACKWLLEKEGKQFLQASRRVSVGEVVTKTDNWETELQMLTRYSPEELEMHLQSGKVIWTECPYTSGTFEYKDTQNWHKAINTARQKEWQSGVEFEPEDEDLEKFIDLFSTDCHSLFVDEGLGKGSAKGLGKGQGSLGKGRRGRGRAIKEEEDKDEPDPHEKLAKACRTARNMVSATMSDLEEALEKAGSKLTKAGKTTANDLSKELGKALQKIKTLLTGKSKLQDDPVKGQLMEVAQVVKTAKDETKTAGFGGCLLLLQSQVILEKVPQGAAGALEKASWDQGPWKMPLATESAQLVLEKATLRGQTTWATH</sequence>
<keyword evidence="6" id="KW-1185">Reference proteome</keyword>
<dbReference type="EMBL" id="CAMXCT010006702">
    <property type="protein sequence ID" value="CAI4018591.1"/>
    <property type="molecule type" value="Genomic_DNA"/>
</dbReference>
<gene>
    <name evidence="3" type="ORF">C1SCF055_LOCUS43143</name>
</gene>
<comment type="caution">
    <text evidence="3">The sequence shown here is derived from an EMBL/GenBank/DDBJ whole genome shotgun (WGS) entry which is preliminary data.</text>
</comment>
<feature type="compositionally biased region" description="Acidic residues" evidence="1">
    <location>
        <begin position="212"/>
        <end position="224"/>
    </location>
</feature>
<feature type="compositionally biased region" description="Basic and acidic residues" evidence="1">
    <location>
        <begin position="24"/>
        <end position="38"/>
    </location>
</feature>
<keyword evidence="2" id="KW-1133">Transmembrane helix</keyword>
<accession>A0A9P1M124</accession>